<dbReference type="AlphaFoldDB" id="A0A0B6X0L4"/>
<evidence type="ECO:0000259" key="1">
    <source>
        <dbReference type="Pfam" id="PF02538"/>
    </source>
</evidence>
<keyword evidence="2" id="KW-0378">Hydrolase</keyword>
<dbReference type="GO" id="GO:0006749">
    <property type="term" value="P:glutathione metabolic process"/>
    <property type="evidence" value="ECO:0007669"/>
    <property type="project" value="TreeGrafter"/>
</dbReference>
<dbReference type="Pfam" id="PF02538">
    <property type="entry name" value="Hydantoinase_B"/>
    <property type="match status" value="1"/>
</dbReference>
<dbReference type="InterPro" id="IPR045079">
    <property type="entry name" value="Oxoprolinase-like"/>
</dbReference>
<dbReference type="PANTHER" id="PTHR11365">
    <property type="entry name" value="5-OXOPROLINASE RELATED"/>
    <property type="match status" value="1"/>
</dbReference>
<dbReference type="EC" id="3.5.2.14" evidence="2"/>
<dbReference type="PANTHER" id="PTHR11365:SF23">
    <property type="entry name" value="HYPOTHETICAL 5-OXOPROLINASE (EUROFUNG)-RELATED"/>
    <property type="match status" value="1"/>
</dbReference>
<organism evidence="2 3">
    <name type="scientific">Pyrinomonas methylaliphatogenes</name>
    <dbReference type="NCBI Taxonomy" id="454194"/>
    <lineage>
        <taxon>Bacteria</taxon>
        <taxon>Pseudomonadati</taxon>
        <taxon>Acidobacteriota</taxon>
        <taxon>Blastocatellia</taxon>
        <taxon>Blastocatellales</taxon>
        <taxon>Pyrinomonadaceae</taxon>
        <taxon>Pyrinomonas</taxon>
    </lineage>
</organism>
<accession>A0A0B6X0L4</accession>
<dbReference type="GO" id="GO:0017168">
    <property type="term" value="F:5-oxoprolinase (ATP-hydrolyzing) activity"/>
    <property type="evidence" value="ECO:0007669"/>
    <property type="project" value="TreeGrafter"/>
</dbReference>
<keyword evidence="3" id="KW-1185">Reference proteome</keyword>
<dbReference type="Proteomes" id="UP000031518">
    <property type="component" value="Unassembled WGS sequence"/>
</dbReference>
<evidence type="ECO:0000313" key="2">
    <source>
        <dbReference type="EMBL" id="CDM66527.1"/>
    </source>
</evidence>
<dbReference type="OrthoDB" id="102473at2"/>
<dbReference type="GO" id="GO:0005829">
    <property type="term" value="C:cytosol"/>
    <property type="evidence" value="ECO:0007669"/>
    <property type="project" value="TreeGrafter"/>
</dbReference>
<sequence length="536" mass="57375">MKNFDPVTLEIYRALYTSVAEEMGAALRRAAYSPNIKERRDYSCAIFDARGRVIAQGDHMPVHLGSMPMAVAAALRESAIEPGDVVALNDPFAGGTHLPDITLVMPVVGASEDGRRTRAKSHRTLFYVANRAHHADVGGASPGSMGVAADIYGEGVRIPPLKIVRGGWLNEDLLKLIFANVRAADERRADLEAQIGSLRTGAARLREIIGRNGAREALDYAEHLIAYGARLMRATIAAIPDGVYCAEDLLDGDGLSDDPIPIRVRIEIRGERATVDFTGSAPQVRGPVNAVEAITVSAVAYVFRCLIEERDVPMSAGLMEPIRVIAPRGTVVNAGPPAAVAGGNVETSQRIVDVLFKALAQALPEKIPAASQGTMNNLTIGGMDPRTGAEFSYYETIAGGMGARPTLDGLDAVHTHMTNSLNTPAEALEYAYPLRVRRYGVRRGSGGRGRQRGGDGVVREIELLAPARVSLLAERRRLAPYGLRGGEDGAIGRDVIVRRDGREEPIEAKGTWQLEAGDRVRIETPGGGGYGEPSAR</sequence>
<dbReference type="GO" id="GO:0047423">
    <property type="term" value="F:N-methylhydantoinase (ATP-hydrolyzing) activity"/>
    <property type="evidence" value="ECO:0007669"/>
    <property type="project" value="UniProtKB-EC"/>
</dbReference>
<dbReference type="EMBL" id="CBXV010000008">
    <property type="protein sequence ID" value="CDM66527.1"/>
    <property type="molecule type" value="Genomic_DNA"/>
</dbReference>
<reference evidence="2 3" key="2">
    <citation type="submission" date="2015-01" db="EMBL/GenBank/DDBJ databases">
        <title>Complete genome sequence of Pyrinomonas methylaliphatogenes type strain K22T.</title>
        <authorList>
            <person name="Lee K.C.Y."/>
            <person name="Power J.F."/>
            <person name="Dunfield P.F."/>
            <person name="Morgan X.C."/>
            <person name="Huttenhower C."/>
            <person name="Stott M.B."/>
        </authorList>
    </citation>
    <scope>NUCLEOTIDE SEQUENCE [LARGE SCALE GENOMIC DNA]</scope>
    <source>
        <strain evidence="2 3">K22</strain>
    </source>
</reference>
<evidence type="ECO:0000313" key="3">
    <source>
        <dbReference type="Proteomes" id="UP000031518"/>
    </source>
</evidence>
<proteinExistence type="predicted"/>
<dbReference type="RefSeq" id="WP_041978932.1">
    <property type="nucleotide sequence ID" value="NZ_CBXV010000008.1"/>
</dbReference>
<dbReference type="STRING" id="454194.PYK22_02558"/>
<reference evidence="2 3" key="1">
    <citation type="submission" date="2013-12" db="EMBL/GenBank/DDBJ databases">
        <authorList>
            <person name="Stott M."/>
        </authorList>
    </citation>
    <scope>NUCLEOTIDE SEQUENCE [LARGE SCALE GENOMIC DNA]</scope>
    <source>
        <strain evidence="2 3">K22</strain>
    </source>
</reference>
<gene>
    <name evidence="2" type="ORF">PYK22_02558</name>
</gene>
<protein>
    <submittedName>
        <fullName evidence="2">N-methylhydantoinase B/acetone carboxylase, alpha subunit</fullName>
        <ecNumber evidence="2">3.5.2.14</ecNumber>
    </submittedName>
</protein>
<dbReference type="InterPro" id="IPR003692">
    <property type="entry name" value="Hydantoinase_B"/>
</dbReference>
<feature type="domain" description="Hydantoinase B/oxoprolinase" evidence="1">
    <location>
        <begin position="5"/>
        <end position="533"/>
    </location>
</feature>
<name>A0A0B6X0L4_9BACT</name>